<keyword evidence="3 9" id="KW-0028">Amino-acid biosynthesis</keyword>
<dbReference type="CDD" id="cd02274">
    <property type="entry name" value="DHDPR_N"/>
    <property type="match status" value="1"/>
</dbReference>
<evidence type="ECO:0000256" key="4">
    <source>
        <dbReference type="ARBA" id="ARBA00022857"/>
    </source>
</evidence>
<evidence type="ECO:0000313" key="14">
    <source>
        <dbReference type="Proteomes" id="UP000001551"/>
    </source>
</evidence>
<keyword evidence="14" id="KW-1185">Reference proteome</keyword>
<evidence type="ECO:0000259" key="11">
    <source>
        <dbReference type="Pfam" id="PF01113"/>
    </source>
</evidence>
<comment type="function">
    <text evidence="9">Catalyzes the conversion of 4-hydroxy-tetrahydrodipicolinate (HTPA) to tetrahydrodipicolinate.</text>
</comment>
<dbReference type="Gene3D" id="3.40.50.720">
    <property type="entry name" value="NAD(P)-binding Rossmann-like Domain"/>
    <property type="match status" value="1"/>
</dbReference>
<feature type="binding site" evidence="9">
    <location>
        <begin position="152"/>
        <end position="153"/>
    </location>
    <ligand>
        <name>(S)-2,3,4,5-tetrahydrodipicolinate</name>
        <dbReference type="ChEBI" id="CHEBI:16845"/>
    </ligand>
</feature>
<feature type="binding site" evidence="9">
    <location>
        <begin position="85"/>
        <end position="87"/>
    </location>
    <ligand>
        <name>NAD(+)</name>
        <dbReference type="ChEBI" id="CHEBI:57540"/>
    </ligand>
</feature>
<feature type="active site" description="Proton donor" evidence="9">
    <location>
        <position position="146"/>
    </location>
</feature>
<dbReference type="GO" id="GO:0019877">
    <property type="term" value="P:diaminopimelate biosynthetic process"/>
    <property type="evidence" value="ECO:0007669"/>
    <property type="project" value="UniProtKB-UniRule"/>
</dbReference>
<dbReference type="FunFam" id="3.30.360.10:FF:000009">
    <property type="entry name" value="4-hydroxy-tetrahydrodipicolinate reductase"/>
    <property type="match status" value="1"/>
</dbReference>
<keyword evidence="5 9" id="KW-0220">Diaminopimelate biosynthesis</keyword>
<keyword evidence="4 9" id="KW-0521">NADP</keyword>
<comment type="catalytic activity">
    <reaction evidence="9">
        <text>(S)-2,3,4,5-tetrahydrodipicolinate + NAD(+) + H2O = (2S,4S)-4-hydroxy-2,3,4,5-tetrahydrodipicolinate + NADH + H(+)</text>
        <dbReference type="Rhea" id="RHEA:35323"/>
        <dbReference type="ChEBI" id="CHEBI:15377"/>
        <dbReference type="ChEBI" id="CHEBI:15378"/>
        <dbReference type="ChEBI" id="CHEBI:16845"/>
        <dbReference type="ChEBI" id="CHEBI:57540"/>
        <dbReference type="ChEBI" id="CHEBI:57945"/>
        <dbReference type="ChEBI" id="CHEBI:67139"/>
        <dbReference type="EC" id="1.17.1.8"/>
    </reaction>
</comment>
<dbReference type="HOGENOM" id="CLU_047479_2_2_9"/>
<gene>
    <name evidence="9" type="primary">dapB</name>
    <name evidence="13" type="ordered locus">Ethha_1426</name>
</gene>
<dbReference type="SUPFAM" id="SSF51735">
    <property type="entry name" value="NAD(P)-binding Rossmann-fold domains"/>
    <property type="match status" value="1"/>
</dbReference>
<dbReference type="GO" id="GO:0005829">
    <property type="term" value="C:cytosol"/>
    <property type="evidence" value="ECO:0007669"/>
    <property type="project" value="TreeGrafter"/>
</dbReference>
<feature type="binding site" evidence="9">
    <location>
        <begin position="109"/>
        <end position="112"/>
    </location>
    <ligand>
        <name>NAD(+)</name>
        <dbReference type="ChEBI" id="CHEBI:57540"/>
    </ligand>
</feature>
<dbReference type="SUPFAM" id="SSF55347">
    <property type="entry name" value="Glyceraldehyde-3-phosphate dehydrogenase-like, C-terminal domain"/>
    <property type="match status" value="1"/>
</dbReference>
<dbReference type="GO" id="GO:0009089">
    <property type="term" value="P:lysine biosynthetic process via diaminopimelate"/>
    <property type="evidence" value="ECO:0007669"/>
    <property type="project" value="UniProtKB-UniRule"/>
</dbReference>
<dbReference type="PANTHER" id="PTHR20836:SF7">
    <property type="entry name" value="4-HYDROXY-TETRAHYDRODIPICOLINATE REDUCTASE"/>
    <property type="match status" value="1"/>
</dbReference>
<dbReference type="Gene3D" id="3.30.360.10">
    <property type="entry name" value="Dihydrodipicolinate Reductase, domain 2"/>
    <property type="match status" value="1"/>
</dbReference>
<dbReference type="Pfam" id="PF05173">
    <property type="entry name" value="DapB_C"/>
    <property type="match status" value="1"/>
</dbReference>
<evidence type="ECO:0000313" key="13">
    <source>
        <dbReference type="EMBL" id="ADU26963.1"/>
    </source>
</evidence>
<keyword evidence="6 9" id="KW-0560">Oxidoreductase</keyword>
<keyword evidence="7 9" id="KW-0520">NAD</keyword>
<feature type="domain" description="Dihydrodipicolinate reductase C-terminal" evidence="12">
    <location>
        <begin position="115"/>
        <end position="248"/>
    </location>
</feature>
<proteinExistence type="inferred from homology"/>
<dbReference type="RefSeq" id="WP_013485318.1">
    <property type="nucleotide sequence ID" value="NC_014828.1"/>
</dbReference>
<comment type="catalytic activity">
    <reaction evidence="9">
        <text>(S)-2,3,4,5-tetrahydrodipicolinate + NADP(+) + H2O = (2S,4S)-4-hydroxy-2,3,4,5-tetrahydrodipicolinate + NADPH + H(+)</text>
        <dbReference type="Rhea" id="RHEA:35331"/>
        <dbReference type="ChEBI" id="CHEBI:15377"/>
        <dbReference type="ChEBI" id="CHEBI:15378"/>
        <dbReference type="ChEBI" id="CHEBI:16845"/>
        <dbReference type="ChEBI" id="CHEBI:57783"/>
        <dbReference type="ChEBI" id="CHEBI:58349"/>
        <dbReference type="ChEBI" id="CHEBI:67139"/>
        <dbReference type="EC" id="1.17.1.8"/>
    </reaction>
</comment>
<evidence type="ECO:0000256" key="8">
    <source>
        <dbReference type="ARBA" id="ARBA00023154"/>
    </source>
</evidence>
<comment type="similarity">
    <text evidence="1 9">Belongs to the DapB family.</text>
</comment>
<dbReference type="UniPathway" id="UPA00034">
    <property type="reaction ID" value="UER00018"/>
</dbReference>
<evidence type="ECO:0000256" key="5">
    <source>
        <dbReference type="ARBA" id="ARBA00022915"/>
    </source>
</evidence>
<comment type="subunit">
    <text evidence="9">Homotetramer.</text>
</comment>
<dbReference type="InterPro" id="IPR000846">
    <property type="entry name" value="DapB_N"/>
</dbReference>
<dbReference type="EMBL" id="CP002400">
    <property type="protein sequence ID" value="ADU26963.1"/>
    <property type="molecule type" value="Genomic_DNA"/>
</dbReference>
<sequence>MKRIILSGCNGKMGRVVSQAAAEREDCTIVAGFDINADRNESYPVYAEPESFDGEADAIIDFSHPAYFPKVLEFAAARRLPVVVATTGLSAEQREQLQQLAQTVPVFFSANMSLGVNLILDLCKKAAAVLSDSFDIEIVEMHHNQKIDAPSGTALMLADGISSVLPKTPQYVYDRHSRRQKREKNEIGIHSVRGGTIVGEHEVLFAGTDEVITIRHSASSKRIFATGAINAALFLTLQNPGLYDMSHLVSAIGG</sequence>
<dbReference type="InterPro" id="IPR022664">
    <property type="entry name" value="DapB_N_CS"/>
</dbReference>
<comment type="subcellular location">
    <subcellularLocation>
        <location evidence="9">Cytoplasm</location>
    </subcellularLocation>
</comment>
<organism evidence="13 14">
    <name type="scientific">Ethanoligenens harbinense (strain DSM 18485 / JCM 12961 / CGMCC 1.5033 / YUAN-3)</name>
    <dbReference type="NCBI Taxonomy" id="663278"/>
    <lineage>
        <taxon>Bacteria</taxon>
        <taxon>Bacillati</taxon>
        <taxon>Bacillota</taxon>
        <taxon>Clostridia</taxon>
        <taxon>Eubacteriales</taxon>
        <taxon>Oscillospiraceae</taxon>
        <taxon>Ethanoligenens</taxon>
    </lineage>
</organism>
<dbReference type="eggNOG" id="COG0289">
    <property type="taxonomic scope" value="Bacteria"/>
</dbReference>
<dbReference type="AlphaFoldDB" id="E6U6Z6"/>
<dbReference type="InterPro" id="IPR022663">
    <property type="entry name" value="DapB_C"/>
</dbReference>
<feature type="binding site" evidence="9">
    <location>
        <begin position="8"/>
        <end position="13"/>
    </location>
    <ligand>
        <name>NAD(+)</name>
        <dbReference type="ChEBI" id="CHEBI:57540"/>
    </ligand>
</feature>
<dbReference type="GO" id="GO:0051287">
    <property type="term" value="F:NAD binding"/>
    <property type="evidence" value="ECO:0007669"/>
    <property type="project" value="UniProtKB-UniRule"/>
</dbReference>
<dbReference type="PANTHER" id="PTHR20836">
    <property type="entry name" value="DIHYDRODIPICOLINATE REDUCTASE"/>
    <property type="match status" value="1"/>
</dbReference>
<protein>
    <recommendedName>
        <fullName evidence="9 10">4-hydroxy-tetrahydrodipicolinate reductase</fullName>
        <shortName evidence="9">HTPA reductase</shortName>
        <ecNumber evidence="9 10">1.17.1.8</ecNumber>
    </recommendedName>
</protein>
<evidence type="ECO:0000259" key="12">
    <source>
        <dbReference type="Pfam" id="PF05173"/>
    </source>
</evidence>
<dbReference type="PROSITE" id="PS01298">
    <property type="entry name" value="DAPB"/>
    <property type="match status" value="1"/>
</dbReference>
<evidence type="ECO:0000256" key="1">
    <source>
        <dbReference type="ARBA" id="ARBA00006642"/>
    </source>
</evidence>
<comment type="pathway">
    <text evidence="9">Amino-acid biosynthesis; L-lysine biosynthesis via DAP pathway; (S)-tetrahydrodipicolinate from L-aspartate: step 4/4.</text>
</comment>
<dbReference type="STRING" id="663278.Ethha_1426"/>
<evidence type="ECO:0000256" key="6">
    <source>
        <dbReference type="ARBA" id="ARBA00023002"/>
    </source>
</evidence>
<evidence type="ECO:0000256" key="3">
    <source>
        <dbReference type="ARBA" id="ARBA00022605"/>
    </source>
</evidence>
<dbReference type="KEGG" id="eha:Ethha_1426"/>
<reference evidence="13 14" key="1">
    <citation type="submission" date="2010-12" db="EMBL/GenBank/DDBJ databases">
        <title>Complete sequence of Ethanoligenens harbinense YUAN-3.</title>
        <authorList>
            <person name="Lucas S."/>
            <person name="Copeland A."/>
            <person name="Lapidus A."/>
            <person name="Cheng J.-F."/>
            <person name="Bruce D."/>
            <person name="Goodwin L."/>
            <person name="Pitluck S."/>
            <person name="Chertkov O."/>
            <person name="Misra M."/>
            <person name="Detter J.C."/>
            <person name="Han C."/>
            <person name="Tapia R."/>
            <person name="Land M."/>
            <person name="Hauser L."/>
            <person name="Jeffries C."/>
            <person name="Kyrpides N."/>
            <person name="Ivanova N."/>
            <person name="Mikhailova N."/>
            <person name="Wang A."/>
            <person name="Mouttaki H."/>
            <person name="He Z."/>
            <person name="Zhou J."/>
            <person name="Hemme C.L."/>
            <person name="Woyke T."/>
        </authorList>
    </citation>
    <scope>NUCLEOTIDE SEQUENCE [LARGE SCALE GENOMIC DNA]</scope>
    <source>
        <strain evidence="14">DSM 18485 / JCM 12961 / CGMCC 1.5033 / YUAN-3</strain>
    </source>
</reference>
<keyword evidence="8 9" id="KW-0457">Lysine biosynthesis</keyword>
<dbReference type="Pfam" id="PF01113">
    <property type="entry name" value="DapB_N"/>
    <property type="match status" value="1"/>
</dbReference>
<dbReference type="Proteomes" id="UP000001551">
    <property type="component" value="Chromosome"/>
</dbReference>
<keyword evidence="2 9" id="KW-0963">Cytoplasm</keyword>
<feature type="domain" description="Dihydrodipicolinate reductase N-terminal" evidence="11">
    <location>
        <begin position="3"/>
        <end position="112"/>
    </location>
</feature>
<feature type="active site" description="Proton donor/acceptor" evidence="9">
    <location>
        <position position="142"/>
    </location>
</feature>
<dbReference type="EC" id="1.17.1.8" evidence="9 10"/>
<evidence type="ECO:0000256" key="9">
    <source>
        <dbReference type="HAMAP-Rule" id="MF_00102"/>
    </source>
</evidence>
<name>E6U6Z6_ETHHY</name>
<evidence type="ECO:0000256" key="7">
    <source>
        <dbReference type="ARBA" id="ARBA00023027"/>
    </source>
</evidence>
<dbReference type="InterPro" id="IPR023940">
    <property type="entry name" value="DHDPR_bac"/>
</dbReference>
<feature type="binding site" evidence="9">
    <location>
        <position position="143"/>
    </location>
    <ligand>
        <name>(S)-2,3,4,5-tetrahydrodipicolinate</name>
        <dbReference type="ChEBI" id="CHEBI:16845"/>
    </ligand>
</feature>
<comment type="caution">
    <text evidence="9">Was originally thought to be a dihydrodipicolinate reductase (DHDPR), catalyzing the conversion of dihydrodipicolinate to tetrahydrodipicolinate. However, it was shown in E.coli that the substrate of the enzymatic reaction is not dihydrodipicolinate (DHDP) but in fact (2S,4S)-4-hydroxy-2,3,4,5-tetrahydrodipicolinic acid (HTPA), the product released by the DapA-catalyzed reaction.</text>
</comment>
<dbReference type="PIRSF" id="PIRSF000161">
    <property type="entry name" value="DHPR"/>
    <property type="match status" value="1"/>
</dbReference>
<feature type="binding site" evidence="9">
    <location>
        <position position="39"/>
    </location>
    <ligand>
        <name>NADP(+)</name>
        <dbReference type="ChEBI" id="CHEBI:58349"/>
    </ligand>
</feature>
<evidence type="ECO:0000256" key="10">
    <source>
        <dbReference type="NCBIfam" id="TIGR00036"/>
    </source>
</evidence>
<dbReference type="NCBIfam" id="TIGR00036">
    <property type="entry name" value="dapB"/>
    <property type="match status" value="1"/>
</dbReference>
<feature type="binding site" evidence="9">
    <location>
        <position position="38"/>
    </location>
    <ligand>
        <name>NAD(+)</name>
        <dbReference type="ChEBI" id="CHEBI:57540"/>
    </ligand>
</feature>
<dbReference type="GO" id="GO:0050661">
    <property type="term" value="F:NADP binding"/>
    <property type="evidence" value="ECO:0007669"/>
    <property type="project" value="UniProtKB-UniRule"/>
</dbReference>
<dbReference type="HAMAP" id="MF_00102">
    <property type="entry name" value="DapB"/>
    <property type="match status" value="1"/>
</dbReference>
<dbReference type="GO" id="GO:0016726">
    <property type="term" value="F:oxidoreductase activity, acting on CH or CH2 groups, NAD or NADP as acceptor"/>
    <property type="evidence" value="ECO:0007669"/>
    <property type="project" value="UniProtKB-UniRule"/>
</dbReference>
<dbReference type="InterPro" id="IPR036291">
    <property type="entry name" value="NAD(P)-bd_dom_sf"/>
</dbReference>
<evidence type="ECO:0000256" key="2">
    <source>
        <dbReference type="ARBA" id="ARBA00022490"/>
    </source>
</evidence>
<accession>E6U6Z6</accession>
<dbReference type="GO" id="GO:0008839">
    <property type="term" value="F:4-hydroxy-tetrahydrodipicolinate reductase"/>
    <property type="evidence" value="ECO:0007669"/>
    <property type="project" value="UniProtKB-UniRule"/>
</dbReference>